<dbReference type="FunCoup" id="H2XNL6">
    <property type="interactions" value="32"/>
</dbReference>
<protein>
    <recommendedName>
        <fullName evidence="5">Gamma-tubulin complex component</fullName>
    </recommendedName>
</protein>
<dbReference type="CDD" id="cd22572">
    <property type="entry name" value="GCP5_NTD"/>
    <property type="match status" value="1"/>
</dbReference>
<feature type="compositionally biased region" description="Basic and acidic residues" evidence="6">
    <location>
        <begin position="131"/>
        <end position="140"/>
    </location>
</feature>
<dbReference type="HOGENOM" id="CLU_011574_0_0_1"/>
<evidence type="ECO:0000256" key="5">
    <source>
        <dbReference type="RuleBase" id="RU363050"/>
    </source>
</evidence>
<dbReference type="InterPro" id="IPR040457">
    <property type="entry name" value="GCP_C"/>
</dbReference>
<feature type="domain" description="Gamma tubulin complex component protein N-terminal" evidence="8">
    <location>
        <begin position="213"/>
        <end position="598"/>
    </location>
</feature>
<dbReference type="Ensembl" id="ENSCINT00000030587.1">
    <property type="protein sequence ID" value="ENSCINP00000031249.1"/>
    <property type="gene ID" value="ENSCING00000020504.1"/>
</dbReference>
<reference evidence="9" key="4">
    <citation type="submission" date="2025-09" db="UniProtKB">
        <authorList>
            <consortium name="Ensembl"/>
        </authorList>
    </citation>
    <scope>IDENTIFICATION</scope>
</reference>
<dbReference type="GO" id="GO:0005813">
    <property type="term" value="C:centrosome"/>
    <property type="evidence" value="ECO:0007669"/>
    <property type="project" value="UniProtKB-ARBA"/>
</dbReference>
<dbReference type="Pfam" id="PF17681">
    <property type="entry name" value="GCP_N_terminal"/>
    <property type="match status" value="1"/>
</dbReference>
<dbReference type="InterPro" id="IPR041470">
    <property type="entry name" value="GCP_N"/>
</dbReference>
<reference evidence="10" key="1">
    <citation type="journal article" date="2002" name="Science">
        <title>The draft genome of Ciona intestinalis: insights into chordate and vertebrate origins.</title>
        <authorList>
            <person name="Dehal P."/>
            <person name="Satou Y."/>
            <person name="Campbell R.K."/>
            <person name="Chapman J."/>
            <person name="Degnan B."/>
            <person name="De Tomaso A."/>
            <person name="Davidson B."/>
            <person name="Di Gregorio A."/>
            <person name="Gelpke M."/>
            <person name="Goodstein D.M."/>
            <person name="Harafuji N."/>
            <person name="Hastings K.E."/>
            <person name="Ho I."/>
            <person name="Hotta K."/>
            <person name="Huang W."/>
            <person name="Kawashima T."/>
            <person name="Lemaire P."/>
            <person name="Martinez D."/>
            <person name="Meinertzhagen I.A."/>
            <person name="Necula S."/>
            <person name="Nonaka M."/>
            <person name="Putnam N."/>
            <person name="Rash S."/>
            <person name="Saiga H."/>
            <person name="Satake M."/>
            <person name="Terry A."/>
            <person name="Yamada L."/>
            <person name="Wang H.G."/>
            <person name="Awazu S."/>
            <person name="Azumi K."/>
            <person name="Boore J."/>
            <person name="Branno M."/>
            <person name="Chin-Bow S."/>
            <person name="DeSantis R."/>
            <person name="Doyle S."/>
            <person name="Francino P."/>
            <person name="Keys D.N."/>
            <person name="Haga S."/>
            <person name="Hayashi H."/>
            <person name="Hino K."/>
            <person name="Imai K.S."/>
            <person name="Inaba K."/>
            <person name="Kano S."/>
            <person name="Kobayashi K."/>
            <person name="Kobayashi M."/>
            <person name="Lee B.I."/>
            <person name="Makabe K.W."/>
            <person name="Manohar C."/>
            <person name="Matassi G."/>
            <person name="Medina M."/>
            <person name="Mochizuki Y."/>
            <person name="Mount S."/>
            <person name="Morishita T."/>
            <person name="Miura S."/>
            <person name="Nakayama A."/>
            <person name="Nishizaka S."/>
            <person name="Nomoto H."/>
            <person name="Ohta F."/>
            <person name="Oishi K."/>
            <person name="Rigoutsos I."/>
            <person name="Sano M."/>
            <person name="Sasaki A."/>
            <person name="Sasakura Y."/>
            <person name="Shoguchi E."/>
            <person name="Shin-i T."/>
            <person name="Spagnuolo A."/>
            <person name="Stainier D."/>
            <person name="Suzuki M.M."/>
            <person name="Tassy O."/>
            <person name="Takatori N."/>
            <person name="Tokuoka M."/>
            <person name="Yagi K."/>
            <person name="Yoshizaki F."/>
            <person name="Wada S."/>
            <person name="Zhang C."/>
            <person name="Hyatt P.D."/>
            <person name="Larimer F."/>
            <person name="Detter C."/>
            <person name="Doggett N."/>
            <person name="Glavina T."/>
            <person name="Hawkins T."/>
            <person name="Richardson P."/>
            <person name="Lucas S."/>
            <person name="Kohara Y."/>
            <person name="Levine M."/>
            <person name="Satoh N."/>
            <person name="Rokhsar D.S."/>
        </authorList>
    </citation>
    <scope>NUCLEOTIDE SEQUENCE [LARGE SCALE GENOMIC DNA]</scope>
</reference>
<dbReference type="GO" id="GO:0000930">
    <property type="term" value="C:gamma-tubulin complex"/>
    <property type="evidence" value="ECO:0000318"/>
    <property type="project" value="GO_Central"/>
</dbReference>
<sequence length="895" mass="103106">NYESCLEYSMSNIKYHRFLEADGHKIERQISGLQDKFMIYSQPQKAQRLGEMFLQFVNNDITENSLAKSQVHFSLLSIILHLSHHPIDKVYVKPKRKILQEEQDSFNWGEFLLEGEDQPTWSSSSEESDPEDFRPDEAERKSLSGVNINPVLKVICPKHETKTQEINLPTAVTPYWNINKQEYEVPKDFERLCSLKSYKAVTNSDQLKEMHVLREIIWLLSGHDNLFIFQYKEGFYSISDCGDLTHITKTSVKNSLEIFVEHANSLKLIRLFLNSVEAQVCLTYQAFAASLRSYIQWFDSDLLALESKVKSQEEIFLICDISKSLQFHFQVISLLREIYDSSLKMDQATDTNAVKASRLLSTLYSAVITESMVNNTGADQGRTCLHVVLKLWLQSIKPYLDICDGWISSGTLNDRYNEWLLCHAESFSDCRNAKFWKNAVLPAVQSISTSLPWLDSVLGMIVIGGKSMEIIQTLNMLNREIGVNGKINLHQPSRQKLFEQFENKFLSLVFGGNYNQVNPKEQKMKSLSNEQTENEIFKNSLKLLFSTDCFTVRKENSSKYYQGFVLKSPIPVLIKESISPLVQEKCEHASSMLLEVFKTRFGLSTSLEVFHNFYLMGWGDVMHVFATEIFKLLQHQTTLNDDPVSFNIILQEAMAIRCSQSPGVFVSMNMDGQEQNTGLLGIHQLIHATDFIELQCPVEWPVNIVITEQSMMTYKRLFSYLMRIKRAVFCLEQLNFCTIYENEEKISTESNIKCHRLSLLRHKMLHLLQQWYSYIMTSVIQSEKHVFLIAMEEAQSLDDIIAAHERFLSRVCLHCLIDETTQAEKLVQGTMKKILTFSITFHMLWSLGVDNVSFDLISKHESDFNECSVFLGRILRTIANRGSIPRLNALAYSIL</sequence>
<evidence type="ECO:0000256" key="4">
    <source>
        <dbReference type="ARBA" id="ARBA00023212"/>
    </source>
</evidence>
<dbReference type="GO" id="GO:0000278">
    <property type="term" value="P:mitotic cell cycle"/>
    <property type="evidence" value="ECO:0000318"/>
    <property type="project" value="GO_Central"/>
</dbReference>
<dbReference type="InterPro" id="IPR059169">
    <property type="entry name" value="GCP5_N_ext"/>
</dbReference>
<dbReference type="GO" id="GO:0007020">
    <property type="term" value="P:microtubule nucleation"/>
    <property type="evidence" value="ECO:0000318"/>
    <property type="project" value="GO_Central"/>
</dbReference>
<dbReference type="Proteomes" id="UP000008144">
    <property type="component" value="Chromosome 4"/>
</dbReference>
<dbReference type="GeneTree" id="ENSGT00940000155962"/>
<comment type="similarity">
    <text evidence="1 5">Belongs to the TUBGCP family.</text>
</comment>
<dbReference type="InterPro" id="IPR007259">
    <property type="entry name" value="GCP"/>
</dbReference>
<dbReference type="GO" id="GO:0005874">
    <property type="term" value="C:microtubule"/>
    <property type="evidence" value="ECO:0007669"/>
    <property type="project" value="UniProtKB-KW"/>
</dbReference>
<dbReference type="STRING" id="7719.ENSCINP00000031249"/>
<dbReference type="InParanoid" id="H2XNL6"/>
<accession>H2XNL6</accession>
<evidence type="ECO:0000256" key="1">
    <source>
        <dbReference type="ARBA" id="ARBA00010337"/>
    </source>
</evidence>
<evidence type="ECO:0000313" key="9">
    <source>
        <dbReference type="Ensembl" id="ENSCINP00000031249.1"/>
    </source>
</evidence>
<dbReference type="GO" id="GO:0043015">
    <property type="term" value="F:gamma-tubulin binding"/>
    <property type="evidence" value="ECO:0000318"/>
    <property type="project" value="GO_Central"/>
</dbReference>
<evidence type="ECO:0000256" key="2">
    <source>
        <dbReference type="ARBA" id="ARBA00022490"/>
    </source>
</evidence>
<keyword evidence="10" id="KW-1185">Reference proteome</keyword>
<dbReference type="Gene3D" id="1.20.120.1900">
    <property type="entry name" value="Gamma-tubulin complex, C-terminal domain"/>
    <property type="match status" value="1"/>
</dbReference>
<dbReference type="PANTHER" id="PTHR19302">
    <property type="entry name" value="GAMMA TUBULIN COMPLEX PROTEIN"/>
    <property type="match status" value="1"/>
</dbReference>
<dbReference type="GO" id="GO:0031122">
    <property type="term" value="P:cytoplasmic microtubule organization"/>
    <property type="evidence" value="ECO:0000318"/>
    <property type="project" value="GO_Central"/>
</dbReference>
<keyword evidence="2 5" id="KW-0963">Cytoplasm</keyword>
<organism evidence="9 10">
    <name type="scientific">Ciona intestinalis</name>
    <name type="common">Transparent sea squirt</name>
    <name type="synonym">Ascidia intestinalis</name>
    <dbReference type="NCBI Taxonomy" id="7719"/>
    <lineage>
        <taxon>Eukaryota</taxon>
        <taxon>Metazoa</taxon>
        <taxon>Chordata</taxon>
        <taxon>Tunicata</taxon>
        <taxon>Ascidiacea</taxon>
        <taxon>Phlebobranchia</taxon>
        <taxon>Cionidae</taxon>
        <taxon>Ciona</taxon>
    </lineage>
</organism>
<comment type="subcellular location">
    <subcellularLocation>
        <location evidence="5">Cytoplasm</location>
        <location evidence="5">Cytoskeleton</location>
        <location evidence="5">Microtubule organizing center</location>
    </subcellularLocation>
</comment>
<name>H2XNL6_CIOIN</name>
<dbReference type="GO" id="GO:0051321">
    <property type="term" value="P:meiotic cell cycle"/>
    <property type="evidence" value="ECO:0000318"/>
    <property type="project" value="GO_Central"/>
</dbReference>
<proteinExistence type="inferred from homology"/>
<evidence type="ECO:0000259" key="8">
    <source>
        <dbReference type="Pfam" id="PF17681"/>
    </source>
</evidence>
<dbReference type="GO" id="GO:0051225">
    <property type="term" value="P:spindle assembly"/>
    <property type="evidence" value="ECO:0000318"/>
    <property type="project" value="GO_Central"/>
</dbReference>
<keyword evidence="4 5" id="KW-0206">Cytoskeleton</keyword>
<reference evidence="9" key="3">
    <citation type="submission" date="2025-08" db="UniProtKB">
        <authorList>
            <consortium name="Ensembl"/>
        </authorList>
    </citation>
    <scope>IDENTIFICATION</scope>
</reference>
<feature type="region of interest" description="Disordered" evidence="6">
    <location>
        <begin position="117"/>
        <end position="140"/>
    </location>
</feature>
<evidence type="ECO:0000313" key="10">
    <source>
        <dbReference type="Proteomes" id="UP000008144"/>
    </source>
</evidence>
<evidence type="ECO:0000259" key="7">
    <source>
        <dbReference type="Pfam" id="PF04130"/>
    </source>
</evidence>
<dbReference type="Pfam" id="PF04130">
    <property type="entry name" value="GCP_C_terminal"/>
    <property type="match status" value="1"/>
</dbReference>
<reference evidence="9" key="2">
    <citation type="journal article" date="2008" name="Genome Biol.">
        <title>Improved genome assembly and evidence-based global gene model set for the chordate Ciona intestinalis: new insight into intron and operon populations.</title>
        <authorList>
            <person name="Satou Y."/>
            <person name="Mineta K."/>
            <person name="Ogasawara M."/>
            <person name="Sasakura Y."/>
            <person name="Shoguchi E."/>
            <person name="Ueno K."/>
            <person name="Yamada L."/>
            <person name="Matsumoto J."/>
            <person name="Wasserscheid J."/>
            <person name="Dewar K."/>
            <person name="Wiley G.B."/>
            <person name="Macmil S.L."/>
            <person name="Roe B.A."/>
            <person name="Zeller R.W."/>
            <person name="Hastings K.E."/>
            <person name="Lemaire P."/>
            <person name="Lindquist E."/>
            <person name="Endo T."/>
            <person name="Hotta K."/>
            <person name="Inaba K."/>
        </authorList>
    </citation>
    <scope>NUCLEOTIDE SEQUENCE [LARGE SCALE GENOMIC DNA]</scope>
    <source>
        <strain evidence="9">wild type</strain>
    </source>
</reference>
<dbReference type="OMA" id="ILRFWLM"/>
<dbReference type="EMBL" id="EAAA01002014">
    <property type="status" value="NOT_ANNOTATED_CDS"/>
    <property type="molecule type" value="Genomic_DNA"/>
</dbReference>
<feature type="domain" description="Gamma tubulin complex component C-terminal" evidence="7">
    <location>
        <begin position="604"/>
        <end position="878"/>
    </location>
</feature>
<dbReference type="InterPro" id="IPR042241">
    <property type="entry name" value="GCP_C_sf"/>
</dbReference>
<dbReference type="GO" id="GO:0000922">
    <property type="term" value="C:spindle pole"/>
    <property type="evidence" value="ECO:0007669"/>
    <property type="project" value="InterPro"/>
</dbReference>
<evidence type="ECO:0000256" key="6">
    <source>
        <dbReference type="SAM" id="MobiDB-lite"/>
    </source>
</evidence>
<dbReference type="AlphaFoldDB" id="H2XNL6"/>
<evidence type="ECO:0000256" key="3">
    <source>
        <dbReference type="ARBA" id="ARBA00022701"/>
    </source>
</evidence>
<dbReference type="PANTHER" id="PTHR19302:SF33">
    <property type="entry name" value="GAMMA-TUBULIN COMPLEX COMPONENT 5"/>
    <property type="match status" value="1"/>
</dbReference>
<keyword evidence="3 5" id="KW-0493">Microtubule</keyword>